<dbReference type="Pfam" id="PF02410">
    <property type="entry name" value="RsfS"/>
    <property type="match status" value="1"/>
</dbReference>
<feature type="region of interest" description="Disordered" evidence="1">
    <location>
        <begin position="103"/>
        <end position="132"/>
    </location>
</feature>
<evidence type="ECO:0000256" key="1">
    <source>
        <dbReference type="SAM" id="MobiDB-lite"/>
    </source>
</evidence>
<protein>
    <submittedName>
        <fullName evidence="2">Uncharacterized protein</fullName>
    </submittedName>
</protein>
<dbReference type="AlphaFoldDB" id="A0A369JGS3"/>
<dbReference type="Gene3D" id="3.30.460.10">
    <property type="entry name" value="Beta Polymerase, domain 2"/>
    <property type="match status" value="1"/>
</dbReference>
<organism evidence="2 3">
    <name type="scientific">Hypsizygus marmoreus</name>
    <name type="common">White beech mushroom</name>
    <name type="synonym">Agaricus marmoreus</name>
    <dbReference type="NCBI Taxonomy" id="39966"/>
    <lineage>
        <taxon>Eukaryota</taxon>
        <taxon>Fungi</taxon>
        <taxon>Dikarya</taxon>
        <taxon>Basidiomycota</taxon>
        <taxon>Agaricomycotina</taxon>
        <taxon>Agaricomycetes</taxon>
        <taxon>Agaricomycetidae</taxon>
        <taxon>Agaricales</taxon>
        <taxon>Tricholomatineae</taxon>
        <taxon>Lyophyllaceae</taxon>
        <taxon>Hypsizygus</taxon>
    </lineage>
</organism>
<reference evidence="2" key="1">
    <citation type="submission" date="2018-04" db="EMBL/GenBank/DDBJ databases">
        <title>Whole genome sequencing of Hypsizygus marmoreus.</title>
        <authorList>
            <person name="Choi I.-G."/>
            <person name="Min B."/>
            <person name="Kim J.-G."/>
            <person name="Kim S."/>
            <person name="Oh Y.-L."/>
            <person name="Kong W.-S."/>
            <person name="Park H."/>
            <person name="Jeong J."/>
            <person name="Song E.-S."/>
        </authorList>
    </citation>
    <scope>NUCLEOTIDE SEQUENCE [LARGE SCALE GENOMIC DNA]</scope>
    <source>
        <strain evidence="2">51987-8</strain>
    </source>
</reference>
<dbReference type="EMBL" id="LUEZ02000055">
    <property type="protein sequence ID" value="RDB21381.1"/>
    <property type="molecule type" value="Genomic_DNA"/>
</dbReference>
<dbReference type="Proteomes" id="UP000076154">
    <property type="component" value="Unassembled WGS sequence"/>
</dbReference>
<evidence type="ECO:0000313" key="2">
    <source>
        <dbReference type="EMBL" id="RDB21381.1"/>
    </source>
</evidence>
<feature type="region of interest" description="Disordered" evidence="1">
    <location>
        <begin position="54"/>
        <end position="81"/>
    </location>
</feature>
<proteinExistence type="predicted"/>
<keyword evidence="3" id="KW-1185">Reference proteome</keyword>
<dbReference type="InterPro" id="IPR043519">
    <property type="entry name" value="NT_sf"/>
</dbReference>
<sequence>MQLARRAQAVARCSPSRPAHLLCALPSCARVLPTRSHSTSPALPWFIDDAPVPQKFTSRSNPPHLAQKSTSTPPLPKNTPSTLRELHAHLAQSPHLDPSTLVVAESMAPPPGPALPRRMPQGRRKRGGTYAGESSYDVPGGIWNWVVMAQVKEGTENKGGIESVVRIIRKTLLTMDPPLPIPPNSKRRMHNGWAMVDAGDFAVHILSKEAKEKYFSRWSEWE</sequence>
<feature type="compositionally biased region" description="Polar residues" evidence="1">
    <location>
        <begin position="55"/>
        <end position="81"/>
    </location>
</feature>
<accession>A0A369JGS3</accession>
<dbReference type="OrthoDB" id="21330at2759"/>
<evidence type="ECO:0000313" key="3">
    <source>
        <dbReference type="Proteomes" id="UP000076154"/>
    </source>
</evidence>
<comment type="caution">
    <text evidence="2">The sequence shown here is derived from an EMBL/GenBank/DDBJ whole genome shotgun (WGS) entry which is preliminary data.</text>
</comment>
<dbReference type="InParanoid" id="A0A369JGS3"/>
<gene>
    <name evidence="2" type="ORF">Hypma_011551</name>
</gene>
<name>A0A369JGS3_HYPMA</name>